<evidence type="ECO:0000259" key="4">
    <source>
        <dbReference type="PROSITE" id="PS51387"/>
    </source>
</evidence>
<proteinExistence type="inferred from homology"/>
<keyword evidence="6" id="KW-1185">Reference proteome</keyword>
<dbReference type="PANTHER" id="PTHR13878:SF91">
    <property type="entry name" value="FAD BINDING DOMAIN PROTEIN (AFU_ORTHOLOGUE AFUA_6G12070)-RELATED"/>
    <property type="match status" value="1"/>
</dbReference>
<comment type="similarity">
    <text evidence="1">Belongs to the oxygen-dependent FAD-linked oxidoreductase family.</text>
</comment>
<dbReference type="SUPFAM" id="SSF56176">
    <property type="entry name" value="FAD-binding/transporter-associated domain-like"/>
    <property type="match status" value="1"/>
</dbReference>
<evidence type="ECO:0000256" key="1">
    <source>
        <dbReference type="ARBA" id="ARBA00005466"/>
    </source>
</evidence>
<dbReference type="OrthoDB" id="9983560at2759"/>
<feature type="chain" id="PRO_5012684081" description="FAD-binding PCMH-type domain-containing protein" evidence="3">
    <location>
        <begin position="20"/>
        <end position="571"/>
    </location>
</feature>
<keyword evidence="3" id="KW-0732">Signal</keyword>
<dbReference type="VEuPathDB" id="FungiDB:ASPCADRAFT_202386"/>
<dbReference type="OMA" id="KPCTMGN"/>
<reference evidence="6" key="1">
    <citation type="journal article" date="2017" name="Genome Biol.">
        <title>Comparative genomics reveals high biological diversity and specific adaptations in the industrially and medically important fungal genus Aspergillus.</title>
        <authorList>
            <person name="de Vries R.P."/>
            <person name="Riley R."/>
            <person name="Wiebenga A."/>
            <person name="Aguilar-Osorio G."/>
            <person name="Amillis S."/>
            <person name="Uchima C.A."/>
            <person name="Anderluh G."/>
            <person name="Asadollahi M."/>
            <person name="Askin M."/>
            <person name="Barry K."/>
            <person name="Battaglia E."/>
            <person name="Bayram O."/>
            <person name="Benocci T."/>
            <person name="Braus-Stromeyer S.A."/>
            <person name="Caldana C."/>
            <person name="Canovas D."/>
            <person name="Cerqueira G.C."/>
            <person name="Chen F."/>
            <person name="Chen W."/>
            <person name="Choi C."/>
            <person name="Clum A."/>
            <person name="Dos Santos R.A."/>
            <person name="Damasio A.R."/>
            <person name="Diallinas G."/>
            <person name="Emri T."/>
            <person name="Fekete E."/>
            <person name="Flipphi M."/>
            <person name="Freyberg S."/>
            <person name="Gallo A."/>
            <person name="Gournas C."/>
            <person name="Habgood R."/>
            <person name="Hainaut M."/>
            <person name="Harispe M.L."/>
            <person name="Henrissat B."/>
            <person name="Hilden K.S."/>
            <person name="Hope R."/>
            <person name="Hossain A."/>
            <person name="Karabika E."/>
            <person name="Karaffa L."/>
            <person name="Karanyi Z."/>
            <person name="Krasevec N."/>
            <person name="Kuo A."/>
            <person name="Kusch H."/>
            <person name="LaButti K."/>
            <person name="Lagendijk E.L."/>
            <person name="Lapidus A."/>
            <person name="Levasseur A."/>
            <person name="Lindquist E."/>
            <person name="Lipzen A."/>
            <person name="Logrieco A.F."/>
            <person name="MacCabe A."/>
            <person name="Maekelae M.R."/>
            <person name="Malavazi I."/>
            <person name="Melin P."/>
            <person name="Meyer V."/>
            <person name="Mielnichuk N."/>
            <person name="Miskei M."/>
            <person name="Molnar A.P."/>
            <person name="Mule G."/>
            <person name="Ngan C.Y."/>
            <person name="Orejas M."/>
            <person name="Orosz E."/>
            <person name="Ouedraogo J.P."/>
            <person name="Overkamp K.M."/>
            <person name="Park H.-S."/>
            <person name="Perrone G."/>
            <person name="Piumi F."/>
            <person name="Punt P.J."/>
            <person name="Ram A.F."/>
            <person name="Ramon A."/>
            <person name="Rauscher S."/>
            <person name="Record E."/>
            <person name="Riano-Pachon D.M."/>
            <person name="Robert V."/>
            <person name="Roehrig J."/>
            <person name="Ruller R."/>
            <person name="Salamov A."/>
            <person name="Salih N.S."/>
            <person name="Samson R.A."/>
            <person name="Sandor E."/>
            <person name="Sanguinetti M."/>
            <person name="Schuetze T."/>
            <person name="Sepcic K."/>
            <person name="Shelest E."/>
            <person name="Sherlock G."/>
            <person name="Sophianopoulou V."/>
            <person name="Squina F.M."/>
            <person name="Sun H."/>
            <person name="Susca A."/>
            <person name="Todd R.B."/>
            <person name="Tsang A."/>
            <person name="Unkles S.E."/>
            <person name="van de Wiele N."/>
            <person name="van Rossen-Uffink D."/>
            <person name="Oliveira J.V."/>
            <person name="Vesth T.C."/>
            <person name="Visser J."/>
            <person name="Yu J.-H."/>
            <person name="Zhou M."/>
            <person name="Andersen M.R."/>
            <person name="Archer D.B."/>
            <person name="Baker S.E."/>
            <person name="Benoit I."/>
            <person name="Brakhage A.A."/>
            <person name="Braus G.H."/>
            <person name="Fischer R."/>
            <person name="Frisvad J.C."/>
            <person name="Goldman G.H."/>
            <person name="Houbraken J."/>
            <person name="Oakley B."/>
            <person name="Pocsi I."/>
            <person name="Scazzocchio C."/>
            <person name="Seiboth B."/>
            <person name="vanKuyk P.A."/>
            <person name="Wortman J."/>
            <person name="Dyer P.S."/>
            <person name="Grigoriev I.V."/>
        </authorList>
    </citation>
    <scope>NUCLEOTIDE SEQUENCE [LARGE SCALE GENOMIC DNA]</scope>
    <source>
        <strain evidence="6">ITEM 5010</strain>
    </source>
</reference>
<keyword evidence="2" id="KW-0560">Oxidoreductase</keyword>
<dbReference type="EMBL" id="KV907493">
    <property type="protein sequence ID" value="OOG00531.1"/>
    <property type="molecule type" value="Genomic_DNA"/>
</dbReference>
<dbReference type="Pfam" id="PF01565">
    <property type="entry name" value="FAD_binding_4"/>
    <property type="match status" value="1"/>
</dbReference>
<evidence type="ECO:0000313" key="6">
    <source>
        <dbReference type="Proteomes" id="UP000188318"/>
    </source>
</evidence>
<dbReference type="STRING" id="602072.A0A1R3S1F2"/>
<dbReference type="InterPro" id="IPR036318">
    <property type="entry name" value="FAD-bd_PCMH-like_sf"/>
</dbReference>
<dbReference type="InterPro" id="IPR006094">
    <property type="entry name" value="Oxid_FAD_bind_N"/>
</dbReference>
<dbReference type="Gene3D" id="3.30.465.10">
    <property type="match status" value="2"/>
</dbReference>
<feature type="signal peptide" evidence="3">
    <location>
        <begin position="1"/>
        <end position="19"/>
    </location>
</feature>
<organism evidence="5 6">
    <name type="scientific">Aspergillus carbonarius (strain ITEM 5010)</name>
    <dbReference type="NCBI Taxonomy" id="602072"/>
    <lineage>
        <taxon>Eukaryota</taxon>
        <taxon>Fungi</taxon>
        <taxon>Dikarya</taxon>
        <taxon>Ascomycota</taxon>
        <taxon>Pezizomycotina</taxon>
        <taxon>Eurotiomycetes</taxon>
        <taxon>Eurotiomycetidae</taxon>
        <taxon>Eurotiales</taxon>
        <taxon>Aspergillaceae</taxon>
        <taxon>Aspergillus</taxon>
        <taxon>Aspergillus subgen. Circumdati</taxon>
    </lineage>
</organism>
<dbReference type="AlphaFoldDB" id="A0A1R3S1F2"/>
<name>A0A1R3S1F2_ASPC5</name>
<dbReference type="Pfam" id="PF08031">
    <property type="entry name" value="BBE"/>
    <property type="match status" value="1"/>
</dbReference>
<feature type="domain" description="FAD-binding PCMH-type" evidence="4">
    <location>
        <begin position="122"/>
        <end position="302"/>
    </location>
</feature>
<dbReference type="InterPro" id="IPR016166">
    <property type="entry name" value="FAD-bd_PCMH"/>
</dbReference>
<dbReference type="InterPro" id="IPR050432">
    <property type="entry name" value="FAD-linked_Oxidoreductases_BP"/>
</dbReference>
<gene>
    <name evidence="5" type="ORF">ASPCADRAFT_202386</name>
</gene>
<sequence>MLAPTLWTSVLALTASASATAISRSSSNNSSSSCRCFPGDACWPSASEWAQLNQTVDGRLIKTVPLGKPCHAPDYDASVCAVLKEEWTEPELHYTSSSSVMAPWFANGTCDPFHPIAKPCTMGNYIDYAVNVSTPAHISAALRFADTHNIRLVIRNTGHDYNGKSTGAGALGVWTHNLKSKTLLTNYTDAYYTGPAVRLGSGVQGFEAYDFADAHGYQIVGGECSSVGIAGGYSQGGGHSALSSRYGLAADQVLAWEVVTGSGELVTATRDNEYHDLYWALSGGGGGTYGVVVAMTSKLHASTPTSGLSLTFTNENITQDTFFDAVTLYHSLLPSIVDAGVMSIWYFTNTSFSISPLTGPGVPVATLRSLVAPFEAGLTQLGIQYTLVAKQFDTYLEQFNTMEAEIAVGKAQYGGWLIPRDVVTQNTAALTTAYRKIVSDGATFIGVGLNVNRTVAGDVDNAVLPAWREALIDTTLTTPWEWDARAEMIEEQNKMTNDYIPLLEALSPNSGAYMNEGNFQQPNWQKAFYGVNYDRLLQVKNKYDPHGLFYALKAVGSDAWTQLEDGRLCRA</sequence>
<dbReference type="Proteomes" id="UP000188318">
    <property type="component" value="Unassembled WGS sequence"/>
</dbReference>
<evidence type="ECO:0000313" key="5">
    <source>
        <dbReference type="EMBL" id="OOG00531.1"/>
    </source>
</evidence>
<protein>
    <recommendedName>
        <fullName evidence="4">FAD-binding PCMH-type domain-containing protein</fullName>
    </recommendedName>
</protein>
<evidence type="ECO:0000256" key="3">
    <source>
        <dbReference type="SAM" id="SignalP"/>
    </source>
</evidence>
<dbReference type="GO" id="GO:0071949">
    <property type="term" value="F:FAD binding"/>
    <property type="evidence" value="ECO:0007669"/>
    <property type="project" value="InterPro"/>
</dbReference>
<dbReference type="InterPro" id="IPR012951">
    <property type="entry name" value="BBE"/>
</dbReference>
<dbReference type="GO" id="GO:0016491">
    <property type="term" value="F:oxidoreductase activity"/>
    <property type="evidence" value="ECO:0007669"/>
    <property type="project" value="UniProtKB-KW"/>
</dbReference>
<dbReference type="InterPro" id="IPR016169">
    <property type="entry name" value="FAD-bd_PCMH_sub2"/>
</dbReference>
<accession>A0A1R3S1F2</accession>
<evidence type="ECO:0000256" key="2">
    <source>
        <dbReference type="ARBA" id="ARBA00023002"/>
    </source>
</evidence>
<dbReference type="PROSITE" id="PS51387">
    <property type="entry name" value="FAD_PCMH"/>
    <property type="match status" value="1"/>
</dbReference>
<dbReference type="PANTHER" id="PTHR13878">
    <property type="entry name" value="GULONOLACTONE OXIDASE"/>
    <property type="match status" value="1"/>
</dbReference>